<dbReference type="AlphaFoldDB" id="B1WY49"/>
<dbReference type="KEGG" id="cyt:cce_3285"/>
<dbReference type="GO" id="GO:0003676">
    <property type="term" value="F:nucleic acid binding"/>
    <property type="evidence" value="ECO:0007669"/>
    <property type="project" value="InterPro"/>
</dbReference>
<dbReference type="HOGENOM" id="CLU_132053_0_0_3"/>
<dbReference type="InterPro" id="IPR011335">
    <property type="entry name" value="Restrct_endonuc-II-like"/>
</dbReference>
<dbReference type="SUPFAM" id="SSF52980">
    <property type="entry name" value="Restriction endonuclease-like"/>
    <property type="match status" value="1"/>
</dbReference>
<dbReference type="CDD" id="cd22366">
    <property type="entry name" value="XisH-like"/>
    <property type="match status" value="1"/>
</dbReference>
<dbReference type="InterPro" id="IPR011856">
    <property type="entry name" value="tRNA_endonuc-like_dom_sf"/>
</dbReference>
<name>B1WY49_CROS5</name>
<dbReference type="STRING" id="43989.cce_3285"/>
<organism evidence="1 2">
    <name type="scientific">Crocosphaera subtropica (strain ATCC 51142 / BH68)</name>
    <name type="common">Cyanothece sp. (strain ATCC 51142)</name>
    <dbReference type="NCBI Taxonomy" id="43989"/>
    <lineage>
        <taxon>Bacteria</taxon>
        <taxon>Bacillati</taxon>
        <taxon>Cyanobacteriota</taxon>
        <taxon>Cyanophyceae</taxon>
        <taxon>Oscillatoriophycideae</taxon>
        <taxon>Chroococcales</taxon>
        <taxon>Aphanothecaceae</taxon>
        <taxon>Crocosphaera</taxon>
        <taxon>Crocosphaera subtropica</taxon>
    </lineage>
</organism>
<dbReference type="Pfam" id="PF08814">
    <property type="entry name" value="XisH"/>
    <property type="match status" value="1"/>
</dbReference>
<dbReference type="eggNOG" id="ENOG5032NIY">
    <property type="taxonomic scope" value="Bacteria"/>
</dbReference>
<evidence type="ECO:0000313" key="1">
    <source>
        <dbReference type="EMBL" id="ACB52633.1"/>
    </source>
</evidence>
<dbReference type="InterPro" id="IPR014919">
    <property type="entry name" value="XisH"/>
</dbReference>
<reference evidence="1 2" key="1">
    <citation type="journal article" date="2008" name="Proc. Natl. Acad. Sci. U.S.A.">
        <title>The genome of Cyanothece 51142, a unicellular diazotrophic cyanobacterium important in the marine nitrogen cycle.</title>
        <authorList>
            <person name="Welsh E.A."/>
            <person name="Liberton M."/>
            <person name="Stoeckel J."/>
            <person name="Loh T."/>
            <person name="Elvitigala T."/>
            <person name="Wang C."/>
            <person name="Wollam A."/>
            <person name="Fulton R.S."/>
            <person name="Clifton S.W."/>
            <person name="Jacobs J.M."/>
            <person name="Aurora R."/>
            <person name="Ghosh B.K."/>
            <person name="Sherman L.A."/>
            <person name="Smith R.D."/>
            <person name="Wilson R.K."/>
            <person name="Pakrasi H.B."/>
        </authorList>
    </citation>
    <scope>NUCLEOTIDE SEQUENCE [LARGE SCALE GENOMIC DNA]</scope>
    <source>
        <strain evidence="2">ATCC 51142 / BH68</strain>
    </source>
</reference>
<protein>
    <submittedName>
        <fullName evidence="1">FdxN element excision controlling factor protein</fullName>
    </submittedName>
</protein>
<dbReference type="Gene3D" id="3.40.1350.10">
    <property type="match status" value="1"/>
</dbReference>
<gene>
    <name evidence="1" type="primary">xisH3</name>
    <name evidence="1" type="ordered locus">cce_3285</name>
</gene>
<keyword evidence="2" id="KW-1185">Reference proteome</keyword>
<dbReference type="Proteomes" id="UP000001203">
    <property type="component" value="Chromosome circular"/>
</dbReference>
<proteinExistence type="predicted"/>
<evidence type="ECO:0000313" key="2">
    <source>
        <dbReference type="Proteomes" id="UP000001203"/>
    </source>
</evidence>
<accession>B1WY49</accession>
<sequence>MRSLIINLSPKISIRRKMPAKDIYHDAVKNALIKDDWTITADPYRIKYKDAELFADLAAEKPIAAERSGHKIVVEIKSFLSPSPMRDFEIALGQYILYRNLINLTEPEYQIYLAIKDSIYVNLFERDSIKDITKINKLLLIVVDMEQEEILQWIN</sequence>
<dbReference type="EMBL" id="CP000806">
    <property type="protein sequence ID" value="ACB52633.1"/>
    <property type="molecule type" value="Genomic_DNA"/>
</dbReference>